<protein>
    <recommendedName>
        <fullName evidence="3">Abasic site processing protein</fullName>
    </recommendedName>
</protein>
<evidence type="ECO:0008006" key="3">
    <source>
        <dbReference type="Google" id="ProtNLM"/>
    </source>
</evidence>
<dbReference type="AlphaFoldDB" id="A0A7V6PGK6"/>
<dbReference type="EMBL" id="DUMN01000676">
    <property type="protein sequence ID" value="HHV70594.1"/>
    <property type="molecule type" value="Genomic_DNA"/>
</dbReference>
<dbReference type="InterPro" id="IPR036590">
    <property type="entry name" value="SRAP-like"/>
</dbReference>
<evidence type="ECO:0000313" key="2">
    <source>
        <dbReference type="Proteomes" id="UP000551563"/>
    </source>
</evidence>
<accession>A0A7V6PGK6</accession>
<organism evidence="1 2">
    <name type="scientific">Brucella intermedia</name>
    <dbReference type="NCBI Taxonomy" id="94625"/>
    <lineage>
        <taxon>Bacteria</taxon>
        <taxon>Pseudomonadati</taxon>
        <taxon>Pseudomonadota</taxon>
        <taxon>Alphaproteobacteria</taxon>
        <taxon>Hyphomicrobiales</taxon>
        <taxon>Brucellaceae</taxon>
        <taxon>Brucella/Ochrobactrum group</taxon>
        <taxon>Brucella</taxon>
    </lineage>
</organism>
<dbReference type="Proteomes" id="UP000551563">
    <property type="component" value="Unassembled WGS sequence"/>
</dbReference>
<proteinExistence type="predicted"/>
<name>A0A7V6PGK6_9HYPH</name>
<reference evidence="1 2" key="1">
    <citation type="journal article" date="2020" name="Biotechnol. Biofuels">
        <title>New insights from the biogas microbiome by comprehensive genome-resolved metagenomics of nearly 1600 species originating from multiple anaerobic digesters.</title>
        <authorList>
            <person name="Campanaro S."/>
            <person name="Treu L."/>
            <person name="Rodriguez-R L.M."/>
            <person name="Kovalovszki A."/>
            <person name="Ziels R.M."/>
            <person name="Maus I."/>
            <person name="Zhu X."/>
            <person name="Kougias P.G."/>
            <person name="Basile A."/>
            <person name="Luo G."/>
            <person name="Schluter A."/>
            <person name="Konstantinidis K.T."/>
            <person name="Angelidaki I."/>
        </authorList>
    </citation>
    <scope>NUCLEOTIDE SEQUENCE [LARGE SCALE GENOMIC DNA]</scope>
    <source>
        <strain evidence="1">AS04akNAM_66</strain>
    </source>
</reference>
<gene>
    <name evidence="1" type="ORF">GXX48_23650</name>
</gene>
<comment type="caution">
    <text evidence="1">The sequence shown here is derived from an EMBL/GenBank/DDBJ whole genome shotgun (WGS) entry which is preliminary data.</text>
</comment>
<evidence type="ECO:0000313" key="1">
    <source>
        <dbReference type="EMBL" id="HHV70594.1"/>
    </source>
</evidence>
<sequence length="171" mass="19300">MDIEFDDTLQGLGRGGHRIMIWDGHEEQQIEAHWGLRSRDPEIGQIPLLKSETARIESPCLILANEFGIKRDGKTLYAASLVTDIPFFCIAGVWQRGTRDYPDAFAALTVPAYPDLAEHKDRHVAVVDPDNWFDWLQQLRPPLDILRPFPEDSFTIMPPIQPTLKGLLGAA</sequence>
<dbReference type="SUPFAM" id="SSF143081">
    <property type="entry name" value="BB1717-like"/>
    <property type="match status" value="1"/>
</dbReference>
<dbReference type="Gene3D" id="3.90.1680.10">
    <property type="entry name" value="SOS response associated peptidase-like"/>
    <property type="match status" value="1"/>
</dbReference>